<reference evidence="3" key="1">
    <citation type="submission" date="2021-10" db="EMBL/GenBank/DDBJ databases">
        <title>De novo Genome Assembly of Clathrus columnatus (Basidiomycota, Fungi) Using Illumina and Nanopore Sequence Data.</title>
        <authorList>
            <person name="Ogiso-Tanaka E."/>
            <person name="Itagaki H."/>
            <person name="Hosoya T."/>
            <person name="Hosaka K."/>
        </authorList>
    </citation>
    <scope>NUCLEOTIDE SEQUENCE</scope>
    <source>
        <strain evidence="3">MO-923</strain>
    </source>
</reference>
<dbReference type="AlphaFoldDB" id="A0AAV5ACS8"/>
<comment type="caution">
    <text evidence="3">The sequence shown here is derived from an EMBL/GenBank/DDBJ whole genome shotgun (WGS) entry which is preliminary data.</text>
</comment>
<proteinExistence type="predicted"/>
<feature type="region of interest" description="Disordered" evidence="1">
    <location>
        <begin position="25"/>
        <end position="70"/>
    </location>
</feature>
<feature type="chain" id="PRO_5044022682" evidence="2">
    <location>
        <begin position="24"/>
        <end position="126"/>
    </location>
</feature>
<evidence type="ECO:0000256" key="2">
    <source>
        <dbReference type="SAM" id="SignalP"/>
    </source>
</evidence>
<protein>
    <submittedName>
        <fullName evidence="3">Uncharacterized protein</fullName>
    </submittedName>
</protein>
<evidence type="ECO:0000313" key="4">
    <source>
        <dbReference type="Proteomes" id="UP001050691"/>
    </source>
</evidence>
<evidence type="ECO:0000256" key="1">
    <source>
        <dbReference type="SAM" id="MobiDB-lite"/>
    </source>
</evidence>
<evidence type="ECO:0000313" key="3">
    <source>
        <dbReference type="EMBL" id="GJJ09715.1"/>
    </source>
</evidence>
<dbReference type="EMBL" id="BPWL01000004">
    <property type="protein sequence ID" value="GJJ09715.1"/>
    <property type="molecule type" value="Genomic_DNA"/>
</dbReference>
<keyword evidence="4" id="KW-1185">Reference proteome</keyword>
<gene>
    <name evidence="3" type="ORF">Clacol_003939</name>
</gene>
<dbReference type="Proteomes" id="UP001050691">
    <property type="component" value="Unassembled WGS sequence"/>
</dbReference>
<accession>A0AAV5ACS8</accession>
<feature type="compositionally biased region" description="Basic and acidic residues" evidence="1">
    <location>
        <begin position="92"/>
        <end position="105"/>
    </location>
</feature>
<sequence>MQRVIHSVLTARILLNLRQAVKASELKTSQDETTLNWEVANRRRPSRNSDSGTGTGTRDGQRRQQQQSKVGSIIGRYLSTIYSAAMDLDPETWSHDEESARRSETGDGQYIGMTILINPDQENTST</sequence>
<keyword evidence="2" id="KW-0732">Signal</keyword>
<feature type="compositionally biased region" description="Low complexity" evidence="1">
    <location>
        <begin position="49"/>
        <end position="68"/>
    </location>
</feature>
<organism evidence="3 4">
    <name type="scientific">Clathrus columnatus</name>
    <dbReference type="NCBI Taxonomy" id="1419009"/>
    <lineage>
        <taxon>Eukaryota</taxon>
        <taxon>Fungi</taxon>
        <taxon>Dikarya</taxon>
        <taxon>Basidiomycota</taxon>
        <taxon>Agaricomycotina</taxon>
        <taxon>Agaricomycetes</taxon>
        <taxon>Phallomycetidae</taxon>
        <taxon>Phallales</taxon>
        <taxon>Clathraceae</taxon>
        <taxon>Clathrus</taxon>
    </lineage>
</organism>
<feature type="region of interest" description="Disordered" evidence="1">
    <location>
        <begin position="89"/>
        <end position="108"/>
    </location>
</feature>
<name>A0AAV5ACS8_9AGAM</name>
<feature type="signal peptide" evidence="2">
    <location>
        <begin position="1"/>
        <end position="23"/>
    </location>
</feature>